<accession>A0A0D6MKZ7</accession>
<keyword evidence="3" id="KW-0378">Hydrolase</keyword>
<dbReference type="PANTHER" id="PTHR33938:SF15">
    <property type="entry name" value="FERULOYL ESTERASE B-RELATED"/>
    <property type="match status" value="1"/>
</dbReference>
<keyword evidence="2" id="KW-0732">Signal</keyword>
<proteinExistence type="predicted"/>
<dbReference type="AlphaFoldDB" id="A0A0D6MKZ7"/>
<evidence type="ECO:0000256" key="2">
    <source>
        <dbReference type="ARBA" id="ARBA00022729"/>
    </source>
</evidence>
<dbReference type="Pfam" id="PF07519">
    <property type="entry name" value="Tannase"/>
    <property type="match status" value="1"/>
</dbReference>
<dbReference type="STRING" id="1231623.Tasa_017_034"/>
<dbReference type="InterPro" id="IPR011118">
    <property type="entry name" value="Tannase/feruloyl_esterase"/>
</dbReference>
<dbReference type="RefSeq" id="WP_264921689.1">
    <property type="nucleotide sequence ID" value="NZ_BALE01000017.1"/>
</dbReference>
<evidence type="ECO:0000256" key="1">
    <source>
        <dbReference type="ARBA" id="ARBA00022487"/>
    </source>
</evidence>
<name>A0A0D6MKZ7_9PROT</name>
<dbReference type="EMBL" id="BALE01000017">
    <property type="protein sequence ID" value="GAN54151.1"/>
    <property type="molecule type" value="Genomic_DNA"/>
</dbReference>
<comment type="caution">
    <text evidence="5">The sequence shown here is derived from an EMBL/GenBank/DDBJ whole genome shotgun (WGS) entry which is preliminary data.</text>
</comment>
<keyword evidence="4" id="KW-1015">Disulfide bond</keyword>
<reference evidence="5 6" key="1">
    <citation type="submission" date="2012-10" db="EMBL/GenBank/DDBJ databases">
        <title>Genome sequencing of Tanticharoenia sakaeratensis NBRC 103193.</title>
        <authorList>
            <person name="Azuma Y."/>
            <person name="Hadano H."/>
            <person name="Hirakawa H."/>
            <person name="Matsushita K."/>
        </authorList>
    </citation>
    <scope>NUCLEOTIDE SEQUENCE [LARGE SCALE GENOMIC DNA]</scope>
    <source>
        <strain evidence="5 6">NBRC 103193</strain>
    </source>
</reference>
<evidence type="ECO:0000256" key="4">
    <source>
        <dbReference type="ARBA" id="ARBA00023157"/>
    </source>
</evidence>
<evidence type="ECO:0000313" key="6">
    <source>
        <dbReference type="Proteomes" id="UP000032679"/>
    </source>
</evidence>
<protein>
    <submittedName>
        <fullName evidence="5">Feruloyl esterase</fullName>
    </submittedName>
</protein>
<dbReference type="PANTHER" id="PTHR33938">
    <property type="entry name" value="FERULOYL ESTERASE B-RELATED"/>
    <property type="match status" value="1"/>
</dbReference>
<evidence type="ECO:0000313" key="5">
    <source>
        <dbReference type="EMBL" id="GAN54151.1"/>
    </source>
</evidence>
<evidence type="ECO:0000256" key="3">
    <source>
        <dbReference type="ARBA" id="ARBA00022801"/>
    </source>
</evidence>
<gene>
    <name evidence="5" type="ORF">Tasa_017_034</name>
</gene>
<dbReference type="GO" id="GO:0052689">
    <property type="term" value="F:carboxylic ester hydrolase activity"/>
    <property type="evidence" value="ECO:0007669"/>
    <property type="project" value="UniProtKB-KW"/>
</dbReference>
<organism evidence="5 6">
    <name type="scientific">Tanticharoenia sakaeratensis NBRC 103193</name>
    <dbReference type="NCBI Taxonomy" id="1231623"/>
    <lineage>
        <taxon>Bacteria</taxon>
        <taxon>Pseudomonadati</taxon>
        <taxon>Pseudomonadota</taxon>
        <taxon>Alphaproteobacteria</taxon>
        <taxon>Acetobacterales</taxon>
        <taxon>Acetobacteraceae</taxon>
        <taxon>Tanticharoenia</taxon>
    </lineage>
</organism>
<dbReference type="Proteomes" id="UP000032679">
    <property type="component" value="Unassembled WGS sequence"/>
</dbReference>
<keyword evidence="6" id="KW-1185">Reference proteome</keyword>
<sequence>MIFPGPAKGSEDGFSADGRAFPVALDLFKYAAFQNPGWDWTTLNWDTDVAKATAKLGPLLHVDDDLTPFFRHGGKLLMYIGWNDGHNPEELIGYYRSLMRRAGPCITERYAPHHHSGNGALLWRRRMRYIQQARRDQ</sequence>
<keyword evidence="1" id="KW-0719">Serine esterase</keyword>